<gene>
    <name evidence="1" type="ORF">O181_044850</name>
</gene>
<keyword evidence="2" id="KW-1185">Reference proteome</keyword>
<dbReference type="AlphaFoldDB" id="A0A9Q3HKK5"/>
<accession>A0A9Q3HKK5</accession>
<sequence>MNIQFPLHQKFLRSRSSAITSKVPRKLKKMAESDTSVPHIPQREVSTLKGVQPGRKKVRRGIVYIKEFFILYIQPLLSKLGIHQWAPNLKEASDTLYNEACRISAIQSFCQVAIGGAYEHMNINLCHLNDIKLLHDTYNHYVHYCMAQHLNE</sequence>
<dbReference type="EMBL" id="AVOT02018328">
    <property type="protein sequence ID" value="MBW0505135.1"/>
    <property type="molecule type" value="Genomic_DNA"/>
</dbReference>
<reference evidence="1" key="1">
    <citation type="submission" date="2021-03" db="EMBL/GenBank/DDBJ databases">
        <title>Draft genome sequence of rust myrtle Austropuccinia psidii MF-1, a brazilian biotype.</title>
        <authorList>
            <person name="Quecine M.C."/>
            <person name="Pachon D.M.R."/>
            <person name="Bonatelli M.L."/>
            <person name="Correr F.H."/>
            <person name="Franceschini L.M."/>
            <person name="Leite T.F."/>
            <person name="Margarido G.R.A."/>
            <person name="Almeida C.A."/>
            <person name="Ferrarezi J.A."/>
            <person name="Labate C.A."/>
        </authorList>
    </citation>
    <scope>NUCLEOTIDE SEQUENCE</scope>
    <source>
        <strain evidence="1">MF-1</strain>
    </source>
</reference>
<proteinExistence type="predicted"/>
<evidence type="ECO:0000313" key="1">
    <source>
        <dbReference type="EMBL" id="MBW0505135.1"/>
    </source>
</evidence>
<dbReference type="OrthoDB" id="2505488at2759"/>
<dbReference type="Proteomes" id="UP000765509">
    <property type="component" value="Unassembled WGS sequence"/>
</dbReference>
<protein>
    <submittedName>
        <fullName evidence="1">Uncharacterized protein</fullName>
    </submittedName>
</protein>
<evidence type="ECO:0000313" key="2">
    <source>
        <dbReference type="Proteomes" id="UP000765509"/>
    </source>
</evidence>
<comment type="caution">
    <text evidence="1">The sequence shown here is derived from an EMBL/GenBank/DDBJ whole genome shotgun (WGS) entry which is preliminary data.</text>
</comment>
<name>A0A9Q3HKK5_9BASI</name>
<organism evidence="1 2">
    <name type="scientific">Austropuccinia psidii MF-1</name>
    <dbReference type="NCBI Taxonomy" id="1389203"/>
    <lineage>
        <taxon>Eukaryota</taxon>
        <taxon>Fungi</taxon>
        <taxon>Dikarya</taxon>
        <taxon>Basidiomycota</taxon>
        <taxon>Pucciniomycotina</taxon>
        <taxon>Pucciniomycetes</taxon>
        <taxon>Pucciniales</taxon>
        <taxon>Sphaerophragmiaceae</taxon>
        <taxon>Austropuccinia</taxon>
    </lineage>
</organism>